<keyword evidence="2" id="KW-1185">Reference proteome</keyword>
<protein>
    <submittedName>
        <fullName evidence="1">Uncharacterized protein</fullName>
    </submittedName>
</protein>
<reference evidence="1" key="1">
    <citation type="submission" date="2022-01" db="EMBL/GenBank/DDBJ databases">
        <authorList>
            <person name="King R."/>
        </authorList>
    </citation>
    <scope>NUCLEOTIDE SEQUENCE</scope>
</reference>
<accession>A0A9P0HSB8</accession>
<sequence>MSYLNNKNIREADRENLFCHPQHQSGSGIFKGIEECVQPIGNTYSRYRDISIDYRCDAIFIVKYKKSYCHLSND</sequence>
<dbReference type="Proteomes" id="UP001152798">
    <property type="component" value="Chromosome 7"/>
</dbReference>
<dbReference type="EMBL" id="OV725083">
    <property type="protein sequence ID" value="CAH1406939.1"/>
    <property type="molecule type" value="Genomic_DNA"/>
</dbReference>
<proteinExistence type="predicted"/>
<name>A0A9P0HSB8_NEZVI</name>
<gene>
    <name evidence="1" type="ORF">NEZAVI_LOCUS14772</name>
</gene>
<organism evidence="1 2">
    <name type="scientific">Nezara viridula</name>
    <name type="common">Southern green stink bug</name>
    <name type="synonym">Cimex viridulus</name>
    <dbReference type="NCBI Taxonomy" id="85310"/>
    <lineage>
        <taxon>Eukaryota</taxon>
        <taxon>Metazoa</taxon>
        <taxon>Ecdysozoa</taxon>
        <taxon>Arthropoda</taxon>
        <taxon>Hexapoda</taxon>
        <taxon>Insecta</taxon>
        <taxon>Pterygota</taxon>
        <taxon>Neoptera</taxon>
        <taxon>Paraneoptera</taxon>
        <taxon>Hemiptera</taxon>
        <taxon>Heteroptera</taxon>
        <taxon>Panheteroptera</taxon>
        <taxon>Pentatomomorpha</taxon>
        <taxon>Pentatomoidea</taxon>
        <taxon>Pentatomidae</taxon>
        <taxon>Pentatominae</taxon>
        <taxon>Nezara</taxon>
    </lineage>
</organism>
<dbReference type="AlphaFoldDB" id="A0A9P0HSB8"/>
<evidence type="ECO:0000313" key="1">
    <source>
        <dbReference type="EMBL" id="CAH1406939.1"/>
    </source>
</evidence>
<evidence type="ECO:0000313" key="2">
    <source>
        <dbReference type="Proteomes" id="UP001152798"/>
    </source>
</evidence>